<comment type="caution">
    <text evidence="2">The sequence shown here is derived from an EMBL/GenBank/DDBJ whole genome shotgun (WGS) entry which is preliminary data.</text>
</comment>
<evidence type="ECO:0000313" key="2">
    <source>
        <dbReference type="EMBL" id="RVT65654.1"/>
    </source>
</evidence>
<keyword evidence="3" id="KW-1185">Reference proteome</keyword>
<keyword evidence="1" id="KW-0472">Membrane</keyword>
<proteinExistence type="predicted"/>
<feature type="transmembrane region" description="Helical" evidence="1">
    <location>
        <begin position="12"/>
        <end position="32"/>
    </location>
</feature>
<dbReference type="RefSeq" id="WP_127737872.1">
    <property type="nucleotide sequence ID" value="NZ_RZTZ01000002.1"/>
</dbReference>
<protein>
    <submittedName>
        <fullName evidence="2">Uncharacterized protein</fullName>
    </submittedName>
</protein>
<name>A0A437KEZ9_9BACI</name>
<gene>
    <name evidence="2" type="ORF">EM808_09230</name>
</gene>
<accession>A0A437KEZ9</accession>
<evidence type="ECO:0000256" key="1">
    <source>
        <dbReference type="SAM" id="Phobius"/>
    </source>
</evidence>
<keyword evidence="1" id="KW-0812">Transmembrane</keyword>
<feature type="transmembrane region" description="Helical" evidence="1">
    <location>
        <begin position="52"/>
        <end position="73"/>
    </location>
</feature>
<reference evidence="2 3" key="1">
    <citation type="submission" date="2019-01" db="EMBL/GenBank/DDBJ databases">
        <title>Bacillus sp. M5HDSG1-1, whole genome shotgun sequence.</title>
        <authorList>
            <person name="Tuo L."/>
        </authorList>
    </citation>
    <scope>NUCLEOTIDE SEQUENCE [LARGE SCALE GENOMIC DNA]</scope>
    <source>
        <strain evidence="2 3">M5HDSG1-1</strain>
    </source>
</reference>
<feature type="transmembrane region" description="Helical" evidence="1">
    <location>
        <begin position="94"/>
        <end position="115"/>
    </location>
</feature>
<evidence type="ECO:0000313" key="3">
    <source>
        <dbReference type="Proteomes" id="UP000288024"/>
    </source>
</evidence>
<organism evidence="2 3">
    <name type="scientific">Niallia taxi</name>
    <dbReference type="NCBI Taxonomy" id="2499688"/>
    <lineage>
        <taxon>Bacteria</taxon>
        <taxon>Bacillati</taxon>
        <taxon>Bacillota</taxon>
        <taxon>Bacilli</taxon>
        <taxon>Bacillales</taxon>
        <taxon>Bacillaceae</taxon>
        <taxon>Niallia</taxon>
    </lineage>
</organism>
<keyword evidence="1" id="KW-1133">Transmembrane helix</keyword>
<sequence length="116" mass="13232">MNKLSHYYLEFIKILATIVILFALFGTINDVIIQLISGTSFPDASMFQGKSYLLLLFIAQFIGFAIITLVLYVNIISTIGFGLKKERRKFPKSWVNKLLTIALILIFAFYIVLLFS</sequence>
<dbReference type="Proteomes" id="UP000288024">
    <property type="component" value="Unassembled WGS sequence"/>
</dbReference>
<dbReference type="AlphaFoldDB" id="A0A437KEZ9"/>
<dbReference type="EMBL" id="RZTZ01000002">
    <property type="protein sequence ID" value="RVT65654.1"/>
    <property type="molecule type" value="Genomic_DNA"/>
</dbReference>